<keyword evidence="7" id="KW-1185">Reference proteome</keyword>
<evidence type="ECO:0000256" key="4">
    <source>
        <dbReference type="SAM" id="SignalP"/>
    </source>
</evidence>
<dbReference type="Pfam" id="PF00135">
    <property type="entry name" value="COesterase"/>
    <property type="match status" value="1"/>
</dbReference>
<dbReference type="Gene3D" id="3.40.50.1820">
    <property type="entry name" value="alpha/beta hydrolase"/>
    <property type="match status" value="1"/>
</dbReference>
<dbReference type="EMBL" id="VUJU01004350">
    <property type="protein sequence ID" value="KAF0754670.1"/>
    <property type="molecule type" value="Genomic_DNA"/>
</dbReference>
<dbReference type="InterPro" id="IPR051093">
    <property type="entry name" value="Neuroligin/BSAL"/>
</dbReference>
<dbReference type="InterPro" id="IPR002018">
    <property type="entry name" value="CarbesteraseB"/>
</dbReference>
<evidence type="ECO:0000313" key="6">
    <source>
        <dbReference type="EMBL" id="KAF0754670.1"/>
    </source>
</evidence>
<evidence type="ECO:0000256" key="2">
    <source>
        <dbReference type="ARBA" id="ARBA00022729"/>
    </source>
</evidence>
<gene>
    <name evidence="6" type="ORF">FWK35_00034335</name>
</gene>
<accession>A0A6G0YF98</accession>
<dbReference type="AlphaFoldDB" id="A0A6G0YF98"/>
<dbReference type="InterPro" id="IPR029058">
    <property type="entry name" value="AB_hydrolase_fold"/>
</dbReference>
<evidence type="ECO:0000256" key="3">
    <source>
        <dbReference type="ARBA" id="ARBA00023180"/>
    </source>
</evidence>
<evidence type="ECO:0000313" key="7">
    <source>
        <dbReference type="Proteomes" id="UP000478052"/>
    </source>
</evidence>
<dbReference type="PANTHER" id="PTHR43903">
    <property type="entry name" value="NEUROLIGIN"/>
    <property type="match status" value="1"/>
</dbReference>
<keyword evidence="3" id="KW-0325">Glycoprotein</keyword>
<evidence type="ECO:0000256" key="1">
    <source>
        <dbReference type="ARBA" id="ARBA00005964"/>
    </source>
</evidence>
<comment type="similarity">
    <text evidence="1">Belongs to the type-B carboxylesterase/lipase family.</text>
</comment>
<dbReference type="Proteomes" id="UP000478052">
    <property type="component" value="Unassembled WGS sequence"/>
</dbReference>
<sequence>MGGGGTATLALVLVTTVAAVAVVAGGARPEVLGYTDTVWLDRQGPLKGLVTTVGDGGGADQRLDRVEMYLGVPYAASQERFMPPGESPTWCPKAGDGSFDRTHCRPLRAEYLKPVCPQRPPDLLVANNKRLSTVRQNYLRRLTPYLGNQSEDCLYLNIYAPHGKSSTVRPRSGCR</sequence>
<dbReference type="OrthoDB" id="408631at2759"/>
<feature type="domain" description="Carboxylesterase type B" evidence="5">
    <location>
        <begin position="60"/>
        <end position="164"/>
    </location>
</feature>
<protein>
    <submittedName>
        <fullName evidence="6">Neuroligin-4, Y-linked-like</fullName>
    </submittedName>
</protein>
<keyword evidence="2 4" id="KW-0732">Signal</keyword>
<reference evidence="6 7" key="1">
    <citation type="submission" date="2019-08" db="EMBL/GenBank/DDBJ databases">
        <title>Whole genome of Aphis craccivora.</title>
        <authorList>
            <person name="Voronova N.V."/>
            <person name="Shulinski R.S."/>
            <person name="Bandarenka Y.V."/>
            <person name="Zhorov D.G."/>
            <person name="Warner D."/>
        </authorList>
    </citation>
    <scope>NUCLEOTIDE SEQUENCE [LARGE SCALE GENOMIC DNA]</scope>
    <source>
        <strain evidence="6">180601</strain>
        <tissue evidence="6">Whole Body</tissue>
    </source>
</reference>
<comment type="caution">
    <text evidence="6">The sequence shown here is derived from an EMBL/GenBank/DDBJ whole genome shotgun (WGS) entry which is preliminary data.</text>
</comment>
<evidence type="ECO:0000259" key="5">
    <source>
        <dbReference type="Pfam" id="PF00135"/>
    </source>
</evidence>
<dbReference type="InterPro" id="IPR019819">
    <property type="entry name" value="Carboxylesterase_B_CS"/>
</dbReference>
<feature type="chain" id="PRO_5026274259" evidence="4">
    <location>
        <begin position="20"/>
        <end position="175"/>
    </location>
</feature>
<dbReference type="SUPFAM" id="SSF53474">
    <property type="entry name" value="alpha/beta-Hydrolases"/>
    <property type="match status" value="1"/>
</dbReference>
<name>A0A6G0YF98_APHCR</name>
<feature type="signal peptide" evidence="4">
    <location>
        <begin position="1"/>
        <end position="19"/>
    </location>
</feature>
<proteinExistence type="inferred from homology"/>
<dbReference type="PROSITE" id="PS00941">
    <property type="entry name" value="CARBOXYLESTERASE_B_2"/>
    <property type="match status" value="1"/>
</dbReference>
<organism evidence="6 7">
    <name type="scientific">Aphis craccivora</name>
    <name type="common">Cowpea aphid</name>
    <dbReference type="NCBI Taxonomy" id="307492"/>
    <lineage>
        <taxon>Eukaryota</taxon>
        <taxon>Metazoa</taxon>
        <taxon>Ecdysozoa</taxon>
        <taxon>Arthropoda</taxon>
        <taxon>Hexapoda</taxon>
        <taxon>Insecta</taxon>
        <taxon>Pterygota</taxon>
        <taxon>Neoptera</taxon>
        <taxon>Paraneoptera</taxon>
        <taxon>Hemiptera</taxon>
        <taxon>Sternorrhyncha</taxon>
        <taxon>Aphidomorpha</taxon>
        <taxon>Aphidoidea</taxon>
        <taxon>Aphididae</taxon>
        <taxon>Aphidini</taxon>
        <taxon>Aphis</taxon>
        <taxon>Aphis</taxon>
    </lineage>
</organism>